<dbReference type="SUPFAM" id="SSF49764">
    <property type="entry name" value="HSP20-like chaperones"/>
    <property type="match status" value="1"/>
</dbReference>
<dbReference type="InterPro" id="IPR039790">
    <property type="entry name" value="CHRD1"/>
</dbReference>
<keyword evidence="3" id="KW-0862">Zinc</keyword>
<dbReference type="PANTHER" id="PTHR46983">
    <property type="entry name" value="CYSTEINE AND HISTIDINE-RICH DOMAIN-CONTAINING PROTEIN 1"/>
    <property type="match status" value="1"/>
</dbReference>
<evidence type="ECO:0000313" key="7">
    <source>
        <dbReference type="Proteomes" id="UP000410492"/>
    </source>
</evidence>
<dbReference type="PANTHER" id="PTHR46983:SF3">
    <property type="entry name" value="CHPADIPLOID STATE MAINTENANCE PROTEIN CHPA"/>
    <property type="match status" value="1"/>
</dbReference>
<dbReference type="InterPro" id="IPR007052">
    <property type="entry name" value="CS_dom"/>
</dbReference>
<evidence type="ECO:0000313" key="6">
    <source>
        <dbReference type="EMBL" id="VEN56245.1"/>
    </source>
</evidence>
<organism evidence="6 7">
    <name type="scientific">Callosobruchus maculatus</name>
    <name type="common">Southern cowpea weevil</name>
    <name type="synonym">Pulse bruchid</name>
    <dbReference type="NCBI Taxonomy" id="64391"/>
    <lineage>
        <taxon>Eukaryota</taxon>
        <taxon>Metazoa</taxon>
        <taxon>Ecdysozoa</taxon>
        <taxon>Arthropoda</taxon>
        <taxon>Hexapoda</taxon>
        <taxon>Insecta</taxon>
        <taxon>Pterygota</taxon>
        <taxon>Neoptera</taxon>
        <taxon>Endopterygota</taxon>
        <taxon>Coleoptera</taxon>
        <taxon>Polyphaga</taxon>
        <taxon>Cucujiformia</taxon>
        <taxon>Chrysomeloidea</taxon>
        <taxon>Chrysomelidae</taxon>
        <taxon>Bruchinae</taxon>
        <taxon>Bruchini</taxon>
        <taxon>Callosobruchus</taxon>
    </lineage>
</organism>
<evidence type="ECO:0008006" key="8">
    <source>
        <dbReference type="Google" id="ProtNLM"/>
    </source>
</evidence>
<feature type="domain" description="CHORD" evidence="5">
    <location>
        <begin position="159"/>
        <end position="218"/>
    </location>
</feature>
<name>A0A653D808_CALMS</name>
<keyword evidence="7" id="KW-1185">Reference proteome</keyword>
<dbReference type="AlphaFoldDB" id="A0A653D808"/>
<evidence type="ECO:0000256" key="2">
    <source>
        <dbReference type="ARBA" id="ARBA00022737"/>
    </source>
</evidence>
<dbReference type="PROSITE" id="PS51203">
    <property type="entry name" value="CS"/>
    <property type="match status" value="1"/>
</dbReference>
<accession>A0A653D808</accession>
<dbReference type="PROSITE" id="PS51401">
    <property type="entry name" value="CHORD"/>
    <property type="match status" value="2"/>
</dbReference>
<keyword evidence="2" id="KW-0677">Repeat</keyword>
<sequence>MPAEKPMLQCYNRGCGQKYDPDTNTDGNILEWNRTAKSCRHHPGLPVFHDAYKGWGCCNKKCTDFTEFLNIKGCTLSKHSNVKPPEPEKPVVKDDIPDTEEVEVKAIVPPSLQRPPIDTPMVIMKPNIAPSLMQQLSAPQQEEKKEALESDEIQIGTNCKNGGCQVTYQGPDTNNSLCTYHPGVPIFHEGMKYWSCCQRKTSDFNSFLNQAGCNQGRHVWKKDESEMQKVQCRWDFHQTGTHVIVSVYAKKYCPKESIVKLSPIRLCLKLVFPQQADATFDLDYELRGIIDVSASEVSMYGTKVEIKMKKAEPGAWTKLGSLIETKDEKKETKTRSNIDNVTPQMQAVDLDDL</sequence>
<dbReference type="CDD" id="cd06488">
    <property type="entry name" value="p23_melusin_like"/>
    <property type="match status" value="1"/>
</dbReference>
<proteinExistence type="predicted"/>
<dbReference type="OrthoDB" id="10261079at2759"/>
<evidence type="ECO:0000259" key="5">
    <source>
        <dbReference type="PROSITE" id="PS51401"/>
    </source>
</evidence>
<evidence type="ECO:0000256" key="3">
    <source>
        <dbReference type="ARBA" id="ARBA00022833"/>
    </source>
</evidence>
<dbReference type="Pfam" id="PF04968">
    <property type="entry name" value="CHORD"/>
    <property type="match status" value="2"/>
</dbReference>
<feature type="domain" description="CS" evidence="4">
    <location>
        <begin position="229"/>
        <end position="320"/>
    </location>
</feature>
<dbReference type="Gene3D" id="4.10.1130.20">
    <property type="match status" value="2"/>
</dbReference>
<dbReference type="Gene3D" id="2.60.40.790">
    <property type="match status" value="1"/>
</dbReference>
<dbReference type="InterPro" id="IPR007051">
    <property type="entry name" value="CHORD_dom"/>
</dbReference>
<keyword evidence="1" id="KW-0479">Metal-binding</keyword>
<evidence type="ECO:0000256" key="1">
    <source>
        <dbReference type="ARBA" id="ARBA00022723"/>
    </source>
</evidence>
<reference evidence="6 7" key="1">
    <citation type="submission" date="2019-01" db="EMBL/GenBank/DDBJ databases">
        <authorList>
            <person name="Sayadi A."/>
        </authorList>
    </citation>
    <scope>NUCLEOTIDE SEQUENCE [LARGE SCALE GENOMIC DNA]</scope>
</reference>
<dbReference type="InterPro" id="IPR008978">
    <property type="entry name" value="HSP20-like_chaperone"/>
</dbReference>
<dbReference type="Pfam" id="PF04969">
    <property type="entry name" value="CS"/>
    <property type="match status" value="1"/>
</dbReference>
<evidence type="ECO:0000259" key="4">
    <source>
        <dbReference type="PROSITE" id="PS51203"/>
    </source>
</evidence>
<dbReference type="GO" id="GO:0046872">
    <property type="term" value="F:metal ion binding"/>
    <property type="evidence" value="ECO:0007669"/>
    <property type="project" value="UniProtKB-KW"/>
</dbReference>
<feature type="domain" description="CHORD" evidence="5">
    <location>
        <begin position="10"/>
        <end position="79"/>
    </location>
</feature>
<dbReference type="EMBL" id="CAACVG010010629">
    <property type="protein sequence ID" value="VEN56245.1"/>
    <property type="molecule type" value="Genomic_DNA"/>
</dbReference>
<dbReference type="Proteomes" id="UP000410492">
    <property type="component" value="Unassembled WGS sequence"/>
</dbReference>
<gene>
    <name evidence="6" type="ORF">CALMAC_LOCUS15188</name>
</gene>
<protein>
    <recommendedName>
        <fullName evidence="8">CHORD domain-containing protein</fullName>
    </recommendedName>
</protein>